<evidence type="ECO:0008006" key="4">
    <source>
        <dbReference type="Google" id="ProtNLM"/>
    </source>
</evidence>
<protein>
    <recommendedName>
        <fullName evidence="4">Coiled-coil domain-containing protein AGAP005037</fullName>
    </recommendedName>
</protein>
<feature type="region of interest" description="Disordered" evidence="1">
    <location>
        <begin position="40"/>
        <end position="66"/>
    </location>
</feature>
<dbReference type="EMBL" id="CADEBC010000602">
    <property type="protein sequence ID" value="CAB3259010.1"/>
    <property type="molecule type" value="Genomic_DNA"/>
</dbReference>
<evidence type="ECO:0000256" key="1">
    <source>
        <dbReference type="SAM" id="MobiDB-lite"/>
    </source>
</evidence>
<dbReference type="Gene3D" id="1.20.58.1540">
    <property type="entry name" value="Actin interacting protein 3, C-terminal domain"/>
    <property type="match status" value="1"/>
</dbReference>
<comment type="caution">
    <text evidence="2">The sequence shown here is derived from an EMBL/GenBank/DDBJ whole genome shotgun (WGS) entry which is preliminary data.</text>
</comment>
<proteinExistence type="predicted"/>
<sequence length="535" mass="59581">MINILSQIVKAPAYYIGGQAPSTLPRGGTMMRAFSPAAAPVPADRVKTHPGSGHAEGYMSSPERGAVRPPYEDPYYTQYLGPAVGRATVAPVIDEEAVETVIIEEAYGMYGVNPITTAPRPMPRPPYDARPQLEDMQRLRVEKMERQLANLTGLVQKALQVPNQTPAPIVAPRQEYQAYQPPRPAAQDGARYSTAERPPKLGRDKFQKSVSFEKSVSFSDDPPDMSSPKQHSPQHSADTKPTKPAIKSSTLPRTSSQERDRLKPAPPPKPAGLVGQQVVILPQKTYTINVSPDFFNQLRVLQKQSRDLRIETRNLRRSTLAHAIQMRQLMAETIVKIGALAAGFCEHDPEAQISREEEVYRQDMLLLENDLYELEATVERLRGQAANRETRVNMADIERIAMVLSKSSKTVADWKLKFPILQDTMKKKLSSEMEKVVRKEKLLEEEPERLELALRRCKKLTGTLVTLKRLACVQEQRLPLSDGRLSPMSSQSSFTAGGPSSEDCASDSTCHIAQTHDKRILDIRSSSEPRTSGNE</sequence>
<dbReference type="PANTHER" id="PTHR22741:SF10">
    <property type="entry name" value="COILED-COIL DOMAIN-CONTAINING PROTEIN CG32809"/>
    <property type="match status" value="1"/>
</dbReference>
<dbReference type="PANTHER" id="PTHR22741">
    <property type="entry name" value="P140CAP/SNIP-RELATED"/>
    <property type="match status" value="1"/>
</dbReference>
<feature type="compositionally biased region" description="Basic and acidic residues" evidence="1">
    <location>
        <begin position="514"/>
        <end position="527"/>
    </location>
</feature>
<evidence type="ECO:0000313" key="2">
    <source>
        <dbReference type="EMBL" id="CAB3259010.1"/>
    </source>
</evidence>
<feature type="compositionally biased region" description="Low complexity" evidence="1">
    <location>
        <begin position="208"/>
        <end position="228"/>
    </location>
</feature>
<organism evidence="2 3">
    <name type="scientific">Arctia plantaginis</name>
    <name type="common">Wood tiger moth</name>
    <name type="synonym">Phalaena plantaginis</name>
    <dbReference type="NCBI Taxonomy" id="874455"/>
    <lineage>
        <taxon>Eukaryota</taxon>
        <taxon>Metazoa</taxon>
        <taxon>Ecdysozoa</taxon>
        <taxon>Arthropoda</taxon>
        <taxon>Hexapoda</taxon>
        <taxon>Insecta</taxon>
        <taxon>Pterygota</taxon>
        <taxon>Neoptera</taxon>
        <taxon>Endopterygota</taxon>
        <taxon>Lepidoptera</taxon>
        <taxon>Glossata</taxon>
        <taxon>Ditrysia</taxon>
        <taxon>Noctuoidea</taxon>
        <taxon>Erebidae</taxon>
        <taxon>Arctiinae</taxon>
        <taxon>Arctia</taxon>
    </lineage>
</organism>
<dbReference type="Proteomes" id="UP000494106">
    <property type="component" value="Unassembled WGS sequence"/>
</dbReference>
<dbReference type="InterPro" id="IPR051825">
    <property type="entry name" value="SRCIN1"/>
</dbReference>
<feature type="region of interest" description="Disordered" evidence="1">
    <location>
        <begin position="175"/>
        <end position="275"/>
    </location>
</feature>
<dbReference type="OrthoDB" id="6022652at2759"/>
<name>A0A8S1BKL0_ARCPL</name>
<feature type="region of interest" description="Disordered" evidence="1">
    <location>
        <begin position="481"/>
        <end position="535"/>
    </location>
</feature>
<dbReference type="GO" id="GO:0005737">
    <property type="term" value="C:cytoplasm"/>
    <property type="evidence" value="ECO:0007669"/>
    <property type="project" value="TreeGrafter"/>
</dbReference>
<accession>A0A8S1BKL0</accession>
<dbReference type="AlphaFoldDB" id="A0A8S1BKL0"/>
<feature type="compositionally biased region" description="Basic and acidic residues" evidence="1">
    <location>
        <begin position="197"/>
        <end position="207"/>
    </location>
</feature>
<evidence type="ECO:0000313" key="3">
    <source>
        <dbReference type="Proteomes" id="UP000494106"/>
    </source>
</evidence>
<keyword evidence="3" id="KW-1185">Reference proteome</keyword>
<reference evidence="2 3" key="1">
    <citation type="submission" date="2020-04" db="EMBL/GenBank/DDBJ databases">
        <authorList>
            <person name="Wallbank WR R."/>
            <person name="Pardo Diaz C."/>
            <person name="Kozak K."/>
            <person name="Martin S."/>
            <person name="Jiggins C."/>
            <person name="Moest M."/>
            <person name="Warren A I."/>
            <person name="Byers J.R.P. K."/>
            <person name="Montejo-Kovacevich G."/>
            <person name="Yen C E."/>
        </authorList>
    </citation>
    <scope>NUCLEOTIDE SEQUENCE [LARGE SCALE GENOMIC DNA]</scope>
</reference>
<gene>
    <name evidence="2" type="ORF">APLA_LOCUS16808</name>
</gene>